<evidence type="ECO:0000256" key="1">
    <source>
        <dbReference type="SAM" id="Phobius"/>
    </source>
</evidence>
<accession>A0A1Q6A3F7</accession>
<keyword evidence="1" id="KW-0812">Transmembrane</keyword>
<evidence type="ECO:0000313" key="3">
    <source>
        <dbReference type="Proteomes" id="UP000186720"/>
    </source>
</evidence>
<comment type="caution">
    <text evidence="2">The sequence shown here is derived from an EMBL/GenBank/DDBJ whole genome shotgun (WGS) entry which is preliminary data.</text>
</comment>
<dbReference type="EMBL" id="MPPL01000001">
    <property type="protein sequence ID" value="OKS88541.1"/>
    <property type="molecule type" value="Genomic_DNA"/>
</dbReference>
<name>A0A1Q6A3F7_9SPHI</name>
<evidence type="ECO:0000313" key="2">
    <source>
        <dbReference type="EMBL" id="OKS88541.1"/>
    </source>
</evidence>
<keyword evidence="3" id="KW-1185">Reference proteome</keyword>
<dbReference type="STRING" id="1302689.RG47T_4010"/>
<protein>
    <submittedName>
        <fullName evidence="2">Uncharacterized protein</fullName>
    </submittedName>
</protein>
<sequence>MEYFGRRQRWYVIGYKMVSPGYSITYIDVAYLTLYLSNIISIFQLIN</sequence>
<keyword evidence="1" id="KW-1133">Transmembrane helix</keyword>
<proteinExistence type="predicted"/>
<feature type="transmembrane region" description="Helical" evidence="1">
    <location>
        <begin position="21"/>
        <end position="46"/>
    </location>
</feature>
<gene>
    <name evidence="2" type="ORF">RG47T_4010</name>
</gene>
<dbReference type="Proteomes" id="UP000186720">
    <property type="component" value="Unassembled WGS sequence"/>
</dbReference>
<dbReference type="AlphaFoldDB" id="A0A1Q6A3F7"/>
<reference evidence="2 3" key="1">
    <citation type="submission" date="2016-11" db="EMBL/GenBank/DDBJ databases">
        <title>Whole Genome Sequencing of Mucilaginibacter polytrichastri RG4-7(T) isolated from the moss sample.</title>
        <authorList>
            <person name="Li Y."/>
        </authorList>
    </citation>
    <scope>NUCLEOTIDE SEQUENCE [LARGE SCALE GENOMIC DNA]</scope>
    <source>
        <strain evidence="2 3">RG4-7</strain>
    </source>
</reference>
<keyword evidence="1" id="KW-0472">Membrane</keyword>
<organism evidence="2 3">
    <name type="scientific">Mucilaginibacter polytrichastri</name>
    <dbReference type="NCBI Taxonomy" id="1302689"/>
    <lineage>
        <taxon>Bacteria</taxon>
        <taxon>Pseudomonadati</taxon>
        <taxon>Bacteroidota</taxon>
        <taxon>Sphingobacteriia</taxon>
        <taxon>Sphingobacteriales</taxon>
        <taxon>Sphingobacteriaceae</taxon>
        <taxon>Mucilaginibacter</taxon>
    </lineage>
</organism>